<proteinExistence type="predicted"/>
<dbReference type="AlphaFoldDB" id="A0A383E3Q8"/>
<accession>A0A383E3Q8</accession>
<feature type="non-terminal residue" evidence="1">
    <location>
        <position position="157"/>
    </location>
</feature>
<dbReference type="SUPFAM" id="SSF53335">
    <property type="entry name" value="S-adenosyl-L-methionine-dependent methyltransferases"/>
    <property type="match status" value="1"/>
</dbReference>
<evidence type="ECO:0000313" key="1">
    <source>
        <dbReference type="EMBL" id="SVE51093.1"/>
    </source>
</evidence>
<name>A0A383E3Q8_9ZZZZ</name>
<reference evidence="1" key="1">
    <citation type="submission" date="2018-05" db="EMBL/GenBank/DDBJ databases">
        <authorList>
            <person name="Lanie J.A."/>
            <person name="Ng W.-L."/>
            <person name="Kazmierczak K.M."/>
            <person name="Andrzejewski T.M."/>
            <person name="Davidsen T.M."/>
            <person name="Wayne K.J."/>
            <person name="Tettelin H."/>
            <person name="Glass J.I."/>
            <person name="Rusch D."/>
            <person name="Podicherti R."/>
            <person name="Tsui H.-C.T."/>
            <person name="Winkler M.E."/>
        </authorList>
    </citation>
    <scope>NUCLEOTIDE SEQUENCE</scope>
</reference>
<sequence length="157" mass="17021">MASKEPVSKSGIQKMQAPSVWISRFAKLAPKGGQVLDLACGSGRHCDYFLDLGHPVTALDRDVGKLTPRDRLEIIQHDLEGGGPWPLEKRQFSAVVVVNFLFRPLLPTLISSVAPGGLLLYDTFAVGNEAFGRPNNPDFLLQAGELKAVVAEELSIL</sequence>
<organism evidence="1">
    <name type="scientific">marine metagenome</name>
    <dbReference type="NCBI Taxonomy" id="408172"/>
    <lineage>
        <taxon>unclassified sequences</taxon>
        <taxon>metagenomes</taxon>
        <taxon>ecological metagenomes</taxon>
    </lineage>
</organism>
<evidence type="ECO:0008006" key="2">
    <source>
        <dbReference type="Google" id="ProtNLM"/>
    </source>
</evidence>
<dbReference type="EMBL" id="UINC01222347">
    <property type="protein sequence ID" value="SVE51093.1"/>
    <property type="molecule type" value="Genomic_DNA"/>
</dbReference>
<gene>
    <name evidence="1" type="ORF">METZ01_LOCUS503947</name>
</gene>
<dbReference type="Gene3D" id="3.40.50.150">
    <property type="entry name" value="Vaccinia Virus protein VP39"/>
    <property type="match status" value="1"/>
</dbReference>
<protein>
    <recommendedName>
        <fullName evidence="2">Methyltransferase domain-containing protein</fullName>
    </recommendedName>
</protein>
<dbReference type="InterPro" id="IPR029063">
    <property type="entry name" value="SAM-dependent_MTases_sf"/>
</dbReference>